<dbReference type="OrthoDB" id="9780674at2"/>
<dbReference type="AlphaFoldDB" id="A0A366E8M6"/>
<accession>A0A366E8M6</accession>
<dbReference type="Proteomes" id="UP000252893">
    <property type="component" value="Unassembled WGS sequence"/>
</dbReference>
<sequence length="342" mass="35998">MANPVLVEVVRGKVVESRHSGALTLFDGDGKTVLNIGDVTRPTYPRSAIKAIQALPFVESGAADAYGFGNEELAMACASHSGEPEHVARAASMLAKAGLSCDDLECGAHWPSDQKVLIEVARSGKEPTALNNNCSGKHAGFLCTCAHMGLKVKGYVQASSQIQTIVRETMQEVTGAVHNADEYGTDGCSIPTYAIGLDAMARGFARMATGTGLAPVRAQAAKRLLDACMAAPFYVAGSRRACTELMELAPGRIFVKTGAEGVFCGAVPELGVGFAMKCDDGTTRAAEIMVTRLLAQLFAKDAELSGKLEARATRRMSNWNGIDFGYIAPSAALVDELKAVSF</sequence>
<dbReference type="EMBL" id="QNRH01000001">
    <property type="protein sequence ID" value="RBO98682.1"/>
    <property type="molecule type" value="Genomic_DNA"/>
</dbReference>
<protein>
    <submittedName>
        <fullName evidence="1">Asparaginase</fullName>
    </submittedName>
</protein>
<dbReference type="InterPro" id="IPR010349">
    <property type="entry name" value="Asparaginase_II"/>
</dbReference>
<dbReference type="PANTHER" id="PTHR42110">
    <property type="entry name" value="L-ASPARAGINASE, PUTATIVE (AFU_ORTHOLOGUE AFUA_3G11890)-RELATED"/>
    <property type="match status" value="1"/>
</dbReference>
<comment type="caution">
    <text evidence="1">The sequence shown here is derived from an EMBL/GenBank/DDBJ whole genome shotgun (WGS) entry which is preliminary data.</text>
</comment>
<evidence type="ECO:0000313" key="2">
    <source>
        <dbReference type="Proteomes" id="UP000252893"/>
    </source>
</evidence>
<gene>
    <name evidence="1" type="ORF">DFR47_101282</name>
</gene>
<reference evidence="1 2" key="1">
    <citation type="submission" date="2018-06" db="EMBL/GenBank/DDBJ databases">
        <title>Genomic Encyclopedia of Type Strains, Phase IV (KMG-IV): sequencing the most valuable type-strain genomes for metagenomic binning, comparative biology and taxonomic classification.</title>
        <authorList>
            <person name="Goeker M."/>
        </authorList>
    </citation>
    <scope>NUCLEOTIDE SEQUENCE [LARGE SCALE GENOMIC DNA]</scope>
    <source>
        <strain evidence="1 2">DSM 25619</strain>
    </source>
</reference>
<proteinExistence type="predicted"/>
<name>A0A366E8M6_9HYPH</name>
<keyword evidence="2" id="KW-1185">Reference proteome</keyword>
<dbReference type="Pfam" id="PF06089">
    <property type="entry name" value="Asparaginase_II"/>
    <property type="match status" value="1"/>
</dbReference>
<dbReference type="RefSeq" id="WP_113942622.1">
    <property type="nucleotide sequence ID" value="NZ_JBHEEG010000003.1"/>
</dbReference>
<organism evidence="1 2">
    <name type="scientific">Pseudochrobactrum asaccharolyticum</name>
    <dbReference type="NCBI Taxonomy" id="354351"/>
    <lineage>
        <taxon>Bacteria</taxon>
        <taxon>Pseudomonadati</taxon>
        <taxon>Pseudomonadota</taxon>
        <taxon>Alphaproteobacteria</taxon>
        <taxon>Hyphomicrobiales</taxon>
        <taxon>Brucellaceae</taxon>
        <taxon>Pseudochrobactrum</taxon>
    </lineage>
</organism>
<evidence type="ECO:0000313" key="1">
    <source>
        <dbReference type="EMBL" id="RBO98682.1"/>
    </source>
</evidence>
<dbReference type="PANTHER" id="PTHR42110:SF1">
    <property type="entry name" value="L-ASPARAGINASE, PUTATIVE (AFU_ORTHOLOGUE AFUA_3G11890)-RELATED"/>
    <property type="match status" value="1"/>
</dbReference>